<keyword evidence="2" id="KW-1185">Reference proteome</keyword>
<accession>A0A3M7QJP3</accession>
<dbReference type="Proteomes" id="UP000276133">
    <property type="component" value="Unassembled WGS sequence"/>
</dbReference>
<gene>
    <name evidence="1" type="ORF">BpHYR1_051482</name>
</gene>
<proteinExistence type="predicted"/>
<dbReference type="AlphaFoldDB" id="A0A3M7QJP3"/>
<sequence length="134" mass="15812">MTLNLEINDKRLKFCAKIFDSNFYGLHLISIFQPSVNSNYHVSDFWLKNLSELVIKNLKTNLIFEENMDAKISNYRHYVNLPKLTGRNRNPLIFDAEKVQCICHHLNKFSTKPEEKLKHIIIRPIVSNKVIKVR</sequence>
<reference evidence="1 2" key="1">
    <citation type="journal article" date="2018" name="Sci. Rep.">
        <title>Genomic signatures of local adaptation to the degree of environmental predictability in rotifers.</title>
        <authorList>
            <person name="Franch-Gras L."/>
            <person name="Hahn C."/>
            <person name="Garcia-Roger E.M."/>
            <person name="Carmona M.J."/>
            <person name="Serra M."/>
            <person name="Gomez A."/>
        </authorList>
    </citation>
    <scope>NUCLEOTIDE SEQUENCE [LARGE SCALE GENOMIC DNA]</scope>
    <source>
        <strain evidence="1">HYR1</strain>
    </source>
</reference>
<organism evidence="1 2">
    <name type="scientific">Brachionus plicatilis</name>
    <name type="common">Marine rotifer</name>
    <name type="synonym">Brachionus muelleri</name>
    <dbReference type="NCBI Taxonomy" id="10195"/>
    <lineage>
        <taxon>Eukaryota</taxon>
        <taxon>Metazoa</taxon>
        <taxon>Spiralia</taxon>
        <taxon>Gnathifera</taxon>
        <taxon>Rotifera</taxon>
        <taxon>Eurotatoria</taxon>
        <taxon>Monogononta</taxon>
        <taxon>Pseudotrocha</taxon>
        <taxon>Ploima</taxon>
        <taxon>Brachionidae</taxon>
        <taxon>Brachionus</taxon>
    </lineage>
</organism>
<dbReference type="EMBL" id="REGN01005978">
    <property type="protein sequence ID" value="RNA11354.1"/>
    <property type="molecule type" value="Genomic_DNA"/>
</dbReference>
<comment type="caution">
    <text evidence="1">The sequence shown here is derived from an EMBL/GenBank/DDBJ whole genome shotgun (WGS) entry which is preliminary data.</text>
</comment>
<evidence type="ECO:0000313" key="2">
    <source>
        <dbReference type="Proteomes" id="UP000276133"/>
    </source>
</evidence>
<protein>
    <submittedName>
        <fullName evidence="1">Uncharacterized protein</fullName>
    </submittedName>
</protein>
<evidence type="ECO:0000313" key="1">
    <source>
        <dbReference type="EMBL" id="RNA11354.1"/>
    </source>
</evidence>
<name>A0A3M7QJP3_BRAPC</name>